<dbReference type="AlphaFoldDB" id="A0A6N7C1S7"/>
<name>A0A6N7C1S7_9GAMM</name>
<reference evidence="1 2" key="1">
    <citation type="submission" date="2019-09" db="EMBL/GenBank/DDBJ databases">
        <title>Draft genome sequence of Psychrobacter nivimaris LAMA 639, in search for biotechnological relevant genes.</title>
        <authorList>
            <person name="Lima A.O.S."/>
            <person name="Staloch B.E.K."/>
            <person name="Freitas R.C."/>
            <person name="Niero H."/>
            <person name="Silva M.A.C."/>
        </authorList>
    </citation>
    <scope>NUCLEOTIDE SEQUENCE [LARGE SCALE GENOMIC DNA]</scope>
    <source>
        <strain evidence="1 2">LAMA 639</strain>
    </source>
</reference>
<gene>
    <name evidence="1" type="ORF">FQV37_728</name>
</gene>
<dbReference type="Proteomes" id="UP000471465">
    <property type="component" value="Unassembled WGS sequence"/>
</dbReference>
<dbReference type="PANTHER" id="PTHR17985">
    <property type="entry name" value="SER/THR-RICH PROTEIN T10 IN DGCR REGION"/>
    <property type="match status" value="1"/>
</dbReference>
<dbReference type="InterPro" id="IPR008551">
    <property type="entry name" value="TANGO2"/>
</dbReference>
<dbReference type="PANTHER" id="PTHR17985:SF8">
    <property type="entry name" value="TRANSPORT AND GOLGI ORGANIZATION PROTEIN 2 HOMOLOG"/>
    <property type="match status" value="1"/>
</dbReference>
<dbReference type="EMBL" id="VZIZ01000017">
    <property type="protein sequence ID" value="KAF0568670.1"/>
    <property type="molecule type" value="Genomic_DNA"/>
</dbReference>
<proteinExistence type="predicted"/>
<dbReference type="RefSeq" id="WP_160022115.1">
    <property type="nucleotide sequence ID" value="NZ_VZIZ01000017.1"/>
</dbReference>
<comment type="caution">
    <text evidence="1">The sequence shown here is derived from an EMBL/GenBank/DDBJ whole genome shotgun (WGS) entry which is preliminary data.</text>
</comment>
<organism evidence="1 2">
    <name type="scientific">Psychrobacter nivimaris</name>
    <dbReference type="NCBI Taxonomy" id="281738"/>
    <lineage>
        <taxon>Bacteria</taxon>
        <taxon>Pseudomonadati</taxon>
        <taxon>Pseudomonadota</taxon>
        <taxon>Gammaproteobacteria</taxon>
        <taxon>Moraxellales</taxon>
        <taxon>Moraxellaceae</taxon>
        <taxon>Psychrobacter</taxon>
    </lineage>
</organism>
<protein>
    <submittedName>
        <fullName evidence="1">Putative NRDE family protein</fullName>
    </submittedName>
</protein>
<keyword evidence="2" id="KW-1185">Reference proteome</keyword>
<sequence>MCIVAIAWQLFDELPLVLLSNRDEFLQRPTEPLHQWSDQPIYAGRDKQSGGTWLGIHQYASPAQSAEYYEQNGRWAAVLNFRDGVQASSDERSRGALVTEFLTGTLSPMDFARQIDLQDYAGFNLIIGDAAQAVIVNNRGHAPTPLYSGLHVISNGQPEDIWFKTERLRGRLRQEVLPLIAEDSSPTYWQEAAFNVLSDSTKAPEDKLPITGVAFEVEQMLSSVYIEPVAFGDTETSKPTYGTRTQSILTLRKERDTGANYTANIISREFDNHNHSH</sequence>
<evidence type="ECO:0000313" key="2">
    <source>
        <dbReference type="Proteomes" id="UP000471465"/>
    </source>
</evidence>
<dbReference type="Pfam" id="PF05742">
    <property type="entry name" value="TANGO2"/>
    <property type="match status" value="1"/>
</dbReference>
<evidence type="ECO:0000313" key="1">
    <source>
        <dbReference type="EMBL" id="KAF0568670.1"/>
    </source>
</evidence>
<accession>A0A6N7C1S7</accession>